<proteinExistence type="predicted"/>
<evidence type="ECO:0000313" key="3">
    <source>
        <dbReference type="Proteomes" id="UP000466632"/>
    </source>
</evidence>
<dbReference type="AlphaFoldDB" id="A0A7I7P402"/>
<gene>
    <name evidence="2" type="ORF">MSEO_39280</name>
</gene>
<dbReference type="KEGG" id="mseo:MSEO_39280"/>
<protein>
    <submittedName>
        <fullName evidence="2">Uncharacterized protein</fullName>
    </submittedName>
</protein>
<dbReference type="EMBL" id="AP022582">
    <property type="protein sequence ID" value="BBY03429.1"/>
    <property type="molecule type" value="Genomic_DNA"/>
</dbReference>
<evidence type="ECO:0000256" key="1">
    <source>
        <dbReference type="SAM" id="MobiDB-lite"/>
    </source>
</evidence>
<accession>A0A7I7P402</accession>
<organism evidence="2 3">
    <name type="scientific">Mycobacterium seoulense</name>
    <dbReference type="NCBI Taxonomy" id="386911"/>
    <lineage>
        <taxon>Bacteria</taxon>
        <taxon>Bacillati</taxon>
        <taxon>Actinomycetota</taxon>
        <taxon>Actinomycetes</taxon>
        <taxon>Mycobacteriales</taxon>
        <taxon>Mycobacteriaceae</taxon>
        <taxon>Mycobacterium</taxon>
    </lineage>
</organism>
<name>A0A7I7P402_9MYCO</name>
<evidence type="ECO:0000313" key="2">
    <source>
        <dbReference type="EMBL" id="BBY03429.1"/>
    </source>
</evidence>
<dbReference type="Proteomes" id="UP000466632">
    <property type="component" value="Chromosome"/>
</dbReference>
<keyword evidence="3" id="KW-1185">Reference proteome</keyword>
<reference evidence="2 3" key="1">
    <citation type="journal article" date="2019" name="Emerg. Microbes Infect.">
        <title>Comprehensive subspecies identification of 175 nontuberculous mycobacteria species based on 7547 genomic profiles.</title>
        <authorList>
            <person name="Matsumoto Y."/>
            <person name="Kinjo T."/>
            <person name="Motooka D."/>
            <person name="Nabeya D."/>
            <person name="Jung N."/>
            <person name="Uechi K."/>
            <person name="Horii T."/>
            <person name="Iida T."/>
            <person name="Fujita J."/>
            <person name="Nakamura S."/>
        </authorList>
    </citation>
    <scope>NUCLEOTIDE SEQUENCE [LARGE SCALE GENOMIC DNA]</scope>
    <source>
        <strain evidence="2 3">JCM 16018</strain>
    </source>
</reference>
<feature type="region of interest" description="Disordered" evidence="1">
    <location>
        <begin position="76"/>
        <end position="96"/>
    </location>
</feature>
<sequence>MGESEPFDALSVRAHDRGVSAELGLREDNSNAHSRCNRTAAGLLPACDGKVWDGAVFTPLGKWSLEATILKWYPGECPTPSRSTTTPGAGIFPPPR</sequence>